<feature type="signal peptide" evidence="2">
    <location>
        <begin position="1"/>
        <end position="24"/>
    </location>
</feature>
<feature type="compositionally biased region" description="Low complexity" evidence="1">
    <location>
        <begin position="62"/>
        <end position="71"/>
    </location>
</feature>
<comment type="caution">
    <text evidence="3">The sequence shown here is derived from an EMBL/GenBank/DDBJ whole genome shotgun (WGS) entry which is preliminary data.</text>
</comment>
<dbReference type="AlphaFoldDB" id="A0A7Y4KQF1"/>
<dbReference type="InterPro" id="IPR014867">
    <property type="entry name" value="Spore_coat_CotH_CotH2/3/7"/>
</dbReference>
<dbReference type="Pfam" id="PF08757">
    <property type="entry name" value="CotH"/>
    <property type="match status" value="1"/>
</dbReference>
<dbReference type="PANTHER" id="PTHR40050:SF1">
    <property type="entry name" value="INNER SPORE COAT PROTEIN H"/>
    <property type="match status" value="1"/>
</dbReference>
<evidence type="ECO:0000313" key="4">
    <source>
        <dbReference type="Proteomes" id="UP000563426"/>
    </source>
</evidence>
<dbReference type="PROSITE" id="PS51257">
    <property type="entry name" value="PROKAR_LIPOPROTEIN"/>
    <property type="match status" value="1"/>
</dbReference>
<name>A0A7Y4KQF1_9BACT</name>
<dbReference type="Proteomes" id="UP000563426">
    <property type="component" value="Unassembled WGS sequence"/>
</dbReference>
<accession>A0A7Y4KQF1</accession>
<keyword evidence="2" id="KW-0732">Signal</keyword>
<reference evidence="3 4" key="1">
    <citation type="submission" date="2020-05" db="EMBL/GenBank/DDBJ databases">
        <authorList>
            <person name="Whitworth D."/>
        </authorList>
    </citation>
    <scope>NUCLEOTIDE SEQUENCE [LARGE SCALE GENOMIC DNA]</scope>
    <source>
        <strain evidence="3 4">AB043B</strain>
    </source>
</reference>
<evidence type="ECO:0000256" key="1">
    <source>
        <dbReference type="SAM" id="MobiDB-lite"/>
    </source>
</evidence>
<keyword evidence="3" id="KW-0946">Virion</keyword>
<sequence length="613" mass="67583">MMRLRLLISLSMLLAACGGGTSNPDDTDPSVTDPGITDPGTNDGGVPDAGSTDAGTVDSGVPDAGSTDAGTTGPGDGGSTDAGTDPQPVPEVQRPFTLPKVQTSLPEYALIIPPEAMEKFNKDPWTEEQDATFQAGGKTFPVKVRLRGASARFFDKKSWNVSFADKDKFEGRTSLNLVAEYADASMIAEKISYDLLAAMRVPASKATFVRLSVNGHYEGVFLEVEQVNKAFLKARQFPDDDATIYRTGWKDTEFKTWKVPYQGDWVKKTNESEPDDALWDVLDVINHTPEPQLVTALEKNLEVESYVRSMVLDALMSNNFVEDSESYFMHDQITGRWRYVPWDLNNVDARWWYTNTVEDQSGSTSNMKHPLFNFTLLDGWVEKMYQQRKEEQGSYPGYLPVFSNLGTRVVMNPVLRARLEARLDKALDELFTPEVMDPYIDQLHSLIDASMKTDPYMDYAKFSAGKAYMKRFVKVRRDFVIAEVKRLKAQQSTLVMEAFDPRAGWVEVGNQGTQPVSLQGMTLTTNLRVSLAGGSYAPTVVKAPTGAVLGNITVAPGQTVRITAASLGITFPAKGEVGLFDGKTVVGVKDALFYGELPAGKHYARGAEGWEVR</sequence>
<gene>
    <name evidence="3" type="ORF">HMI49_32940</name>
</gene>
<dbReference type="EMBL" id="JABFJV010000277">
    <property type="protein sequence ID" value="NOK38020.1"/>
    <property type="molecule type" value="Genomic_DNA"/>
</dbReference>
<dbReference type="RefSeq" id="WP_171437798.1">
    <property type="nucleotide sequence ID" value="NZ_JABFJV010000277.1"/>
</dbReference>
<keyword evidence="3" id="KW-0167">Capsid protein</keyword>
<dbReference type="PANTHER" id="PTHR40050">
    <property type="entry name" value="INNER SPORE COAT PROTEIN H"/>
    <property type="match status" value="1"/>
</dbReference>
<proteinExistence type="predicted"/>
<evidence type="ECO:0000313" key="3">
    <source>
        <dbReference type="EMBL" id="NOK38020.1"/>
    </source>
</evidence>
<keyword evidence="4" id="KW-1185">Reference proteome</keyword>
<evidence type="ECO:0000256" key="2">
    <source>
        <dbReference type="SAM" id="SignalP"/>
    </source>
</evidence>
<feature type="chain" id="PRO_5031191692" evidence="2">
    <location>
        <begin position="25"/>
        <end position="613"/>
    </location>
</feature>
<feature type="region of interest" description="Disordered" evidence="1">
    <location>
        <begin position="20"/>
        <end position="99"/>
    </location>
</feature>
<organism evidence="3 4">
    <name type="scientific">Corallococcus exercitus</name>
    <dbReference type="NCBI Taxonomy" id="2316736"/>
    <lineage>
        <taxon>Bacteria</taxon>
        <taxon>Pseudomonadati</taxon>
        <taxon>Myxococcota</taxon>
        <taxon>Myxococcia</taxon>
        <taxon>Myxococcales</taxon>
        <taxon>Cystobacterineae</taxon>
        <taxon>Myxococcaceae</taxon>
        <taxon>Corallococcus</taxon>
    </lineage>
</organism>
<protein>
    <submittedName>
        <fullName evidence="3">Inner spore coat protein H</fullName>
    </submittedName>
</protein>